<dbReference type="Proteomes" id="UP000179588">
    <property type="component" value="Unassembled WGS sequence"/>
</dbReference>
<dbReference type="Pfam" id="PF23840">
    <property type="entry name" value="Phage_tail_terminator"/>
    <property type="match status" value="1"/>
</dbReference>
<evidence type="ECO:0000313" key="1">
    <source>
        <dbReference type="EMBL" id="OHT25818.1"/>
    </source>
</evidence>
<accession>A0A1S1HUV1</accession>
<keyword evidence="2" id="KW-1185">Reference proteome</keyword>
<reference evidence="1 2" key="1">
    <citation type="submission" date="2016-03" db="EMBL/GenBank/DDBJ databases">
        <title>Genome sequence of Providencia stuartii strain, isolated from the salivary glands of larval Lucilia sericata.</title>
        <authorList>
            <person name="Yuan Y."/>
            <person name="Zhang Y."/>
            <person name="Fu S."/>
            <person name="Crippen T.L."/>
            <person name="Visi D."/>
            <person name="Benbow M.E."/>
            <person name="Allen M."/>
            <person name="Tomberlin J.K."/>
            <person name="Sze S.-H."/>
            <person name="Tarone A.M."/>
        </authorList>
    </citation>
    <scope>NUCLEOTIDE SEQUENCE [LARGE SCALE GENOMIC DNA]</scope>
    <source>
        <strain evidence="1 2">Crippen</strain>
    </source>
</reference>
<dbReference type="InterPro" id="IPR056912">
    <property type="entry name" value="Phage_JBD30_tail_term-like"/>
</dbReference>
<proteinExistence type="predicted"/>
<comment type="caution">
    <text evidence="1">The sequence shown here is derived from an EMBL/GenBank/DDBJ whole genome shotgun (WGS) entry which is preliminary data.</text>
</comment>
<protein>
    <submittedName>
        <fullName evidence="1">Uncharacterized protein</fullName>
    </submittedName>
</protein>
<sequence>MNWQPFDVGLIQTKLSELAGPTAPIKHLGTMAEYSKITDLLNTPTPAAYALLSHERATDATAIRHAMVSTFGVVMIVRDVSSQQTDINSVKKVLEPLIGDVRGKLIGWTPSRSAKPIELVGGQVVDFVNGVLVWMDSYQVFHVIGQPKR</sequence>
<gene>
    <name evidence="1" type="ORF">A3Q29_00165</name>
</gene>
<dbReference type="EMBL" id="LVIE01000001">
    <property type="protein sequence ID" value="OHT25818.1"/>
    <property type="molecule type" value="Genomic_DNA"/>
</dbReference>
<evidence type="ECO:0000313" key="2">
    <source>
        <dbReference type="Proteomes" id="UP000179588"/>
    </source>
</evidence>
<name>A0A1S1HUV1_PROST</name>
<organism evidence="1 2">
    <name type="scientific">Providencia stuartii</name>
    <dbReference type="NCBI Taxonomy" id="588"/>
    <lineage>
        <taxon>Bacteria</taxon>
        <taxon>Pseudomonadati</taxon>
        <taxon>Pseudomonadota</taxon>
        <taxon>Gammaproteobacteria</taxon>
        <taxon>Enterobacterales</taxon>
        <taxon>Morganellaceae</taxon>
        <taxon>Providencia</taxon>
    </lineage>
</organism>
<dbReference type="AlphaFoldDB" id="A0A1S1HUV1"/>